<evidence type="ECO:0000256" key="10">
    <source>
        <dbReference type="ARBA" id="ARBA00022964"/>
    </source>
</evidence>
<keyword evidence="7" id="KW-0677">Repeat</keyword>
<feature type="compositionally biased region" description="Basic and acidic residues" evidence="14">
    <location>
        <begin position="579"/>
        <end position="618"/>
    </location>
</feature>
<dbReference type="Gene3D" id="1.25.40.10">
    <property type="entry name" value="Tetratricopeptide repeat domain"/>
    <property type="match status" value="2"/>
</dbReference>
<feature type="compositionally biased region" description="Basic and acidic residues" evidence="14">
    <location>
        <begin position="397"/>
        <end position="410"/>
    </location>
</feature>
<evidence type="ECO:0000313" key="16">
    <source>
        <dbReference type="EMBL" id="KAJ8048896.1"/>
    </source>
</evidence>
<evidence type="ECO:0000256" key="14">
    <source>
        <dbReference type="SAM" id="MobiDB-lite"/>
    </source>
</evidence>
<keyword evidence="11" id="KW-0560">Oxidoreductase</keyword>
<keyword evidence="17" id="KW-1185">Reference proteome</keyword>
<dbReference type="GO" id="GO:0005506">
    <property type="term" value="F:iron ion binding"/>
    <property type="evidence" value="ECO:0007669"/>
    <property type="project" value="InterPro"/>
</dbReference>
<proteinExistence type="inferred from homology"/>
<evidence type="ECO:0000259" key="15">
    <source>
        <dbReference type="PROSITE" id="PS51471"/>
    </source>
</evidence>
<evidence type="ECO:0000256" key="13">
    <source>
        <dbReference type="ARBA" id="ARBA00023180"/>
    </source>
</evidence>
<dbReference type="GO" id="GO:0032963">
    <property type="term" value="P:collagen metabolic process"/>
    <property type="evidence" value="ECO:0007669"/>
    <property type="project" value="InterPro"/>
</dbReference>
<dbReference type="InterPro" id="IPR056585">
    <property type="entry name" value="Leprecan_dom"/>
</dbReference>
<feature type="compositionally biased region" description="Acidic residues" evidence="14">
    <location>
        <begin position="478"/>
        <end position="541"/>
    </location>
</feature>
<dbReference type="InterPro" id="IPR044862">
    <property type="entry name" value="Pro_4_hyd_alph_FE2OG_OXY"/>
</dbReference>
<keyword evidence="10" id="KW-0223">Dioxygenase</keyword>
<protein>
    <recommendedName>
        <fullName evidence="4">procollagen-proline 3-dioxygenase</fullName>
        <ecNumber evidence="4">1.14.11.7</ecNumber>
    </recommendedName>
</protein>
<comment type="cofactor">
    <cofactor evidence="2">
        <name>Fe cation</name>
        <dbReference type="ChEBI" id="CHEBI:24875"/>
    </cofactor>
</comment>
<comment type="cofactor">
    <cofactor evidence="1">
        <name>L-ascorbate</name>
        <dbReference type="ChEBI" id="CHEBI:38290"/>
    </cofactor>
</comment>
<feature type="region of interest" description="Disordered" evidence="14">
    <location>
        <begin position="391"/>
        <end position="618"/>
    </location>
</feature>
<comment type="caution">
    <text evidence="16">The sequence shown here is derived from an EMBL/GenBank/DDBJ whole genome shotgun (WGS) entry which is preliminary data.</text>
</comment>
<dbReference type="EC" id="1.14.11.7" evidence="4"/>
<evidence type="ECO:0000256" key="4">
    <source>
        <dbReference type="ARBA" id="ARBA00012262"/>
    </source>
</evidence>
<evidence type="ECO:0000256" key="9">
    <source>
        <dbReference type="ARBA" id="ARBA00022824"/>
    </source>
</evidence>
<dbReference type="AlphaFoldDB" id="A0A9Q1CP98"/>
<dbReference type="InterPro" id="IPR011990">
    <property type="entry name" value="TPR-like_helical_dom_sf"/>
</dbReference>
<dbReference type="GO" id="GO:0019797">
    <property type="term" value="F:procollagen-proline 3-dioxygenase activity"/>
    <property type="evidence" value="ECO:0007669"/>
    <property type="project" value="UniProtKB-EC"/>
</dbReference>
<keyword evidence="12" id="KW-0408">Iron</keyword>
<sequence>MRLIIIMAQTISIFTTLFVFLVTYCLFCTVRSHLQIVPGTTYDELYSSAIDSYNEENWENTIFFMENAIREFKFYRVKLTECRVHCQNLSLIVVPEEDEALSELKFFQGIFKKAACLKTCKSAKLGNRAERISEEATMKFLTLMPYSYLQFAYYKQKKYYDAQCAAYTYLRANPDDEVMKNNLDYYYNVYGAENETLVDLEERLHQKYYLEGNSAHEVSNYTGVIEHFEEALKFYWWAYDECRALCEGQYDSREFLDLYESIAGHYAYNLHCKEHCNTTLATIGGEVIPNYLASHYHYLQYAYYKLGKIQEAVDCAATYILLKPDDEVMRNNMAFYEEALGVSKYKIRIRPRAQAYWDRCQLEKEVLDFAKKYFWEEIEEDKVVLQDYGDAEPIDPNEVRLKDGVVLDDKSGDEEDDDDDEEEDMMSKRGDMGSVFELGQDDMGVENQGKDLTVEESGNIENNDEDDGIMDDVGGKEEEGDNDDGNDDDDDDYEEEEEEEEKDEEEEEKDEEEEDEEEEEGDGEDFYDYPEEDLDDDDDYFEPERPEISLKMEARRKKMEEEKKRENDEGDSKEDGDDENLKFYEKFKTTSEMVKEEEFQKRLRKKDEPRFPRGPSKKEKYEEDLVKLYNSAPNFDMVKKMASETSRVPYPSLAGIELHRSPQQLMGLNRVAVDGMASPQECDTLIRLLHEEAIYGDGYEGRTDPHTPHEKYEGITVKDAVEAAAGNRVPLYYPATFIYLAERSRAFVQRFFGLSTHLYFSYTHLVCRETKPGAPLNRTDFSHPIHADNCIIDHKRNICHKMLPAFTWRDWSSVLYLNDGFEGGNFMFANFDNTSQVEVEPTCGRLVAFAGEELHAVRPVLEGQRCALAMWYTLDPLYQELDMFQSLEKIESILKLVQRKEAEQKLEEQELQQQEGGHLEL</sequence>
<evidence type="ECO:0000256" key="11">
    <source>
        <dbReference type="ARBA" id="ARBA00023002"/>
    </source>
</evidence>
<dbReference type="SUPFAM" id="SSF48452">
    <property type="entry name" value="TPR-like"/>
    <property type="match status" value="1"/>
</dbReference>
<evidence type="ECO:0000256" key="8">
    <source>
        <dbReference type="ARBA" id="ARBA00022803"/>
    </source>
</evidence>
<evidence type="ECO:0000256" key="6">
    <source>
        <dbReference type="ARBA" id="ARBA00022729"/>
    </source>
</evidence>
<feature type="compositionally biased region" description="Acidic residues" evidence="14">
    <location>
        <begin position="411"/>
        <end position="424"/>
    </location>
</feature>
<organism evidence="16 17">
    <name type="scientific">Holothuria leucospilota</name>
    <name type="common">Black long sea cucumber</name>
    <name type="synonym">Mertensiothuria leucospilota</name>
    <dbReference type="NCBI Taxonomy" id="206669"/>
    <lineage>
        <taxon>Eukaryota</taxon>
        <taxon>Metazoa</taxon>
        <taxon>Echinodermata</taxon>
        <taxon>Eleutherozoa</taxon>
        <taxon>Echinozoa</taxon>
        <taxon>Holothuroidea</taxon>
        <taxon>Aspidochirotacea</taxon>
        <taxon>Aspidochirotida</taxon>
        <taxon>Holothuriidae</taxon>
        <taxon>Holothuria</taxon>
    </lineage>
</organism>
<keyword evidence="8" id="KW-0802">TPR repeat</keyword>
<dbReference type="PANTHER" id="PTHR14049">
    <property type="entry name" value="LEPRECAN 1"/>
    <property type="match status" value="1"/>
</dbReference>
<gene>
    <name evidence="16" type="ORF">HOLleu_01400</name>
</gene>
<evidence type="ECO:0000256" key="3">
    <source>
        <dbReference type="ARBA" id="ARBA00006487"/>
    </source>
</evidence>
<name>A0A9Q1CP98_HOLLE</name>
<dbReference type="GO" id="GO:0031418">
    <property type="term" value="F:L-ascorbic acid binding"/>
    <property type="evidence" value="ECO:0007669"/>
    <property type="project" value="InterPro"/>
</dbReference>
<dbReference type="InterPro" id="IPR039575">
    <property type="entry name" value="P3H"/>
</dbReference>
<dbReference type="EMBL" id="JAIZAY010000001">
    <property type="protein sequence ID" value="KAJ8048896.1"/>
    <property type="molecule type" value="Genomic_DNA"/>
</dbReference>
<dbReference type="Proteomes" id="UP001152320">
    <property type="component" value="Chromosome 1"/>
</dbReference>
<dbReference type="PROSITE" id="PS51471">
    <property type="entry name" value="FE2OG_OXY"/>
    <property type="match status" value="1"/>
</dbReference>
<dbReference type="OrthoDB" id="8517835at2759"/>
<evidence type="ECO:0000256" key="2">
    <source>
        <dbReference type="ARBA" id="ARBA00001962"/>
    </source>
</evidence>
<evidence type="ECO:0000256" key="1">
    <source>
        <dbReference type="ARBA" id="ARBA00001961"/>
    </source>
</evidence>
<keyword evidence="9" id="KW-0256">Endoplasmic reticulum</keyword>
<keyword evidence="13" id="KW-0325">Glycoprotein</keyword>
<evidence type="ECO:0000313" key="17">
    <source>
        <dbReference type="Proteomes" id="UP001152320"/>
    </source>
</evidence>
<reference evidence="16" key="1">
    <citation type="submission" date="2021-10" db="EMBL/GenBank/DDBJ databases">
        <title>Tropical sea cucumber genome reveals ecological adaptation and Cuvierian tubules defense mechanism.</title>
        <authorList>
            <person name="Chen T."/>
        </authorList>
    </citation>
    <scope>NUCLEOTIDE SEQUENCE</scope>
    <source>
        <strain evidence="16">Nanhai2018</strain>
        <tissue evidence="16">Muscle</tissue>
    </source>
</reference>
<dbReference type="Pfam" id="PF13640">
    <property type="entry name" value="2OG-FeII_Oxy_3"/>
    <property type="match status" value="1"/>
</dbReference>
<feature type="compositionally biased region" description="Acidic residues" evidence="14">
    <location>
        <begin position="568"/>
        <end position="578"/>
    </location>
</feature>
<feature type="domain" description="Fe2OG dioxygenase" evidence="15">
    <location>
        <begin position="759"/>
        <end position="874"/>
    </location>
</feature>
<comment type="similarity">
    <text evidence="3">Belongs to the leprecan family.</text>
</comment>
<dbReference type="SMART" id="SM00702">
    <property type="entry name" value="P4Hc"/>
    <property type="match status" value="1"/>
</dbReference>
<accession>A0A9Q1CP98</accession>
<evidence type="ECO:0000256" key="7">
    <source>
        <dbReference type="ARBA" id="ARBA00022737"/>
    </source>
</evidence>
<dbReference type="InterPro" id="IPR005123">
    <property type="entry name" value="Oxoglu/Fe-dep_dioxygenase_dom"/>
</dbReference>
<dbReference type="Gene3D" id="2.60.120.620">
    <property type="entry name" value="q2cbj1_9rhob like domain"/>
    <property type="match status" value="1"/>
</dbReference>
<dbReference type="PANTHER" id="PTHR14049:SF9">
    <property type="entry name" value="PROCOLLAGEN-PROLINE 3-DIOXYGENASE"/>
    <property type="match status" value="1"/>
</dbReference>
<keyword evidence="6" id="KW-0732">Signal</keyword>
<evidence type="ECO:0000256" key="12">
    <source>
        <dbReference type="ARBA" id="ARBA00023004"/>
    </source>
</evidence>
<dbReference type="Pfam" id="PF23557">
    <property type="entry name" value="TPR_leprecan"/>
    <property type="match status" value="1"/>
</dbReference>
<dbReference type="InterPro" id="IPR006620">
    <property type="entry name" value="Pro_4_hyd_alph"/>
</dbReference>
<evidence type="ECO:0000256" key="5">
    <source>
        <dbReference type="ARBA" id="ARBA00022723"/>
    </source>
</evidence>
<feature type="compositionally biased region" description="Basic and acidic residues" evidence="14">
    <location>
        <begin position="542"/>
        <end position="567"/>
    </location>
</feature>
<keyword evidence="5" id="KW-0479">Metal-binding</keyword>